<dbReference type="AlphaFoldDB" id="A0A090Q3A9"/>
<sequence>MLNDKIIRELNQFYQKKLTRLGGLENSSLTPNTLQVYLKK</sequence>
<dbReference type="Proteomes" id="UP000029221">
    <property type="component" value="Unassembled WGS sequence"/>
</dbReference>
<comment type="caution">
    <text evidence="1">The sequence shown here is derived from an EMBL/GenBank/DDBJ whole genome shotgun (WGS) entry which is preliminary data.</text>
</comment>
<organism evidence="1 2">
    <name type="scientific">Nonlabens tegetincola</name>
    <dbReference type="NCBI Taxonomy" id="323273"/>
    <lineage>
        <taxon>Bacteria</taxon>
        <taxon>Pseudomonadati</taxon>
        <taxon>Bacteroidota</taxon>
        <taxon>Flavobacteriia</taxon>
        <taxon>Flavobacteriales</taxon>
        <taxon>Flavobacteriaceae</taxon>
        <taxon>Nonlabens</taxon>
    </lineage>
</organism>
<accession>A0A090Q3A9</accession>
<dbReference type="EMBL" id="BBML01000002">
    <property type="protein sequence ID" value="GAK96228.1"/>
    <property type="molecule type" value="Genomic_DNA"/>
</dbReference>
<gene>
    <name evidence="1" type="ORF">JCM19294_1741</name>
</gene>
<reference evidence="1" key="1">
    <citation type="journal article" date="2014" name="Genome Announc.">
        <title>Draft Genome Sequences of Marine Flavobacterium Nonlabens Strains NR17, NR24, NR27, NR32, NR33, and Ara13.</title>
        <authorList>
            <person name="Nakanishi M."/>
            <person name="Meirelles P."/>
            <person name="Suzuki R."/>
            <person name="Takatani N."/>
            <person name="Mino S."/>
            <person name="Suda W."/>
            <person name="Oshima K."/>
            <person name="Hattori M."/>
            <person name="Ohkuma M."/>
            <person name="Hosokawa M."/>
            <person name="Miyashita K."/>
            <person name="Thompson F.L."/>
            <person name="Niwa A."/>
            <person name="Sawabe T."/>
            <person name="Sawabe T."/>
        </authorList>
    </citation>
    <scope>NUCLEOTIDE SEQUENCE [LARGE SCALE GENOMIC DNA]</scope>
    <source>
        <strain evidence="1">JCM 19294</strain>
    </source>
</reference>
<keyword evidence="2" id="KW-1185">Reference proteome</keyword>
<evidence type="ECO:0000313" key="2">
    <source>
        <dbReference type="Proteomes" id="UP000029221"/>
    </source>
</evidence>
<name>A0A090Q3A9_9FLAO</name>
<protein>
    <submittedName>
        <fullName evidence="1">Uncharacterized protein</fullName>
    </submittedName>
</protein>
<proteinExistence type="predicted"/>
<evidence type="ECO:0000313" key="1">
    <source>
        <dbReference type="EMBL" id="GAK96228.1"/>
    </source>
</evidence>